<keyword evidence="4" id="KW-1185">Reference proteome</keyword>
<protein>
    <recommendedName>
        <fullName evidence="2">RNA 2',3'-cyclic phosphodiesterase</fullName>
        <shortName evidence="2">RNA 2',3'-CPDase</shortName>
        <ecNumber evidence="2">3.1.4.58</ecNumber>
    </recommendedName>
</protein>
<dbReference type="PANTHER" id="PTHR35561">
    <property type="entry name" value="RNA 2',3'-CYCLIC PHOSPHODIESTERASE"/>
    <property type="match status" value="1"/>
</dbReference>
<dbReference type="STRING" id="1122997.GCA_000425285_02241"/>
<gene>
    <name evidence="3" type="primary">ligT</name>
    <name evidence="3" type="ORF">NCTC13652_01292</name>
</gene>
<dbReference type="Gene3D" id="3.90.1140.10">
    <property type="entry name" value="Cyclic phosphodiesterase"/>
    <property type="match status" value="1"/>
</dbReference>
<evidence type="ECO:0000313" key="3">
    <source>
        <dbReference type="EMBL" id="VEI03094.1"/>
    </source>
</evidence>
<feature type="short sequence motif" description="HXTX 1" evidence="2">
    <location>
        <begin position="47"/>
        <end position="50"/>
    </location>
</feature>
<name>A0A3S4VJ25_9ACTN</name>
<dbReference type="EMBL" id="LR134473">
    <property type="protein sequence ID" value="VEI03094.1"/>
    <property type="molecule type" value="Genomic_DNA"/>
</dbReference>
<keyword evidence="1 2" id="KW-0378">Hydrolase</keyword>
<dbReference type="GeneID" id="82884146"/>
<comment type="function">
    <text evidence="2">Hydrolyzes RNA 2',3'-cyclic phosphodiester to an RNA 2'-phosphomonoester.</text>
</comment>
<keyword evidence="3" id="KW-0436">Ligase</keyword>
<dbReference type="RefSeq" id="WP_036982094.1">
    <property type="nucleotide sequence ID" value="NZ_CP040635.1"/>
</dbReference>
<dbReference type="Proteomes" id="UP000277858">
    <property type="component" value="Chromosome"/>
</dbReference>
<feature type="short sequence motif" description="HXTX 2" evidence="2">
    <location>
        <begin position="132"/>
        <end position="135"/>
    </location>
</feature>
<reference evidence="3 4" key="1">
    <citation type="submission" date="2018-12" db="EMBL/GenBank/DDBJ databases">
        <authorList>
            <consortium name="Pathogen Informatics"/>
        </authorList>
    </citation>
    <scope>NUCLEOTIDE SEQUENCE [LARGE SCALE GENOMIC DNA]</scope>
    <source>
        <strain evidence="3 4">NCTC13652</strain>
    </source>
</reference>
<dbReference type="EC" id="3.1.4.58" evidence="2"/>
<dbReference type="NCBIfam" id="TIGR02258">
    <property type="entry name" value="2_5_ligase"/>
    <property type="match status" value="1"/>
</dbReference>
<feature type="active site" description="Proton acceptor" evidence="2">
    <location>
        <position position="132"/>
    </location>
</feature>
<evidence type="ECO:0000256" key="2">
    <source>
        <dbReference type="HAMAP-Rule" id="MF_01940"/>
    </source>
</evidence>
<dbReference type="PANTHER" id="PTHR35561:SF1">
    <property type="entry name" value="RNA 2',3'-CYCLIC PHOSPHODIESTERASE"/>
    <property type="match status" value="1"/>
</dbReference>
<sequence length="197" mass="21515">MGSRMYVALVPPAEVLESVDDLVERMRERQRPQDPRRFRWIQPGDAHITLAFMASVADPEGLADSLTADLERVPPVEIGLSGSGAFPDPVSGRMLWLGIADPTGRLPGLARTIRSSAHSAGAQPEVGAFSAHLTLARCHRGDLTAEVDSLSGFSRPPWRAREVTLLESHLSRQGARHEVVAGIRLNGLDRTQFRSPR</sequence>
<evidence type="ECO:0000313" key="4">
    <source>
        <dbReference type="Proteomes" id="UP000277858"/>
    </source>
</evidence>
<dbReference type="InterPro" id="IPR004175">
    <property type="entry name" value="RNA_CPDase"/>
</dbReference>
<dbReference type="SUPFAM" id="SSF55144">
    <property type="entry name" value="LigT-like"/>
    <property type="match status" value="1"/>
</dbReference>
<dbReference type="InterPro" id="IPR009097">
    <property type="entry name" value="Cyclic_Pdiesterase"/>
</dbReference>
<proteinExistence type="inferred from homology"/>
<dbReference type="HAMAP" id="MF_01940">
    <property type="entry name" value="RNA_CPDase"/>
    <property type="match status" value="1"/>
</dbReference>
<dbReference type="GO" id="GO:0004113">
    <property type="term" value="F:2',3'-cyclic-nucleotide 3'-phosphodiesterase activity"/>
    <property type="evidence" value="ECO:0007669"/>
    <property type="project" value="InterPro"/>
</dbReference>
<organism evidence="3 4">
    <name type="scientific">Acidipropionibacterium jensenii</name>
    <dbReference type="NCBI Taxonomy" id="1749"/>
    <lineage>
        <taxon>Bacteria</taxon>
        <taxon>Bacillati</taxon>
        <taxon>Actinomycetota</taxon>
        <taxon>Actinomycetes</taxon>
        <taxon>Propionibacteriales</taxon>
        <taxon>Propionibacteriaceae</taxon>
        <taxon>Acidipropionibacterium</taxon>
    </lineage>
</organism>
<feature type="active site" description="Proton donor" evidence="2">
    <location>
        <position position="47"/>
    </location>
</feature>
<dbReference type="GO" id="GO:0008664">
    <property type="term" value="F:RNA 2',3'-cyclic 3'-phosphodiesterase activity"/>
    <property type="evidence" value="ECO:0007669"/>
    <property type="project" value="UniProtKB-EC"/>
</dbReference>
<evidence type="ECO:0000256" key="1">
    <source>
        <dbReference type="ARBA" id="ARBA00022801"/>
    </source>
</evidence>
<comment type="catalytic activity">
    <reaction evidence="2">
        <text>a 3'-end 2',3'-cyclophospho-ribonucleotide-RNA + H2O = a 3'-end 2'-phospho-ribonucleotide-RNA + H(+)</text>
        <dbReference type="Rhea" id="RHEA:11828"/>
        <dbReference type="Rhea" id="RHEA-COMP:10464"/>
        <dbReference type="Rhea" id="RHEA-COMP:17353"/>
        <dbReference type="ChEBI" id="CHEBI:15377"/>
        <dbReference type="ChEBI" id="CHEBI:15378"/>
        <dbReference type="ChEBI" id="CHEBI:83064"/>
        <dbReference type="ChEBI" id="CHEBI:173113"/>
        <dbReference type="EC" id="3.1.4.58"/>
    </reaction>
</comment>
<comment type="similarity">
    <text evidence="2">Belongs to the 2H phosphoesterase superfamily. ThpR family.</text>
</comment>
<dbReference type="GO" id="GO:0016874">
    <property type="term" value="F:ligase activity"/>
    <property type="evidence" value="ECO:0007669"/>
    <property type="project" value="UniProtKB-KW"/>
</dbReference>
<accession>A0A3S4VJ25</accession>
<dbReference type="Pfam" id="PF13563">
    <property type="entry name" value="2_5_RNA_ligase2"/>
    <property type="match status" value="1"/>
</dbReference>
<dbReference type="AlphaFoldDB" id="A0A3S4VJ25"/>